<feature type="non-terminal residue" evidence="1">
    <location>
        <position position="1"/>
    </location>
</feature>
<protein>
    <submittedName>
        <fullName evidence="1">5486_t:CDS:1</fullName>
    </submittedName>
</protein>
<dbReference type="Proteomes" id="UP000789405">
    <property type="component" value="Unassembled WGS sequence"/>
</dbReference>
<organism evidence="1 2">
    <name type="scientific">Dentiscutata erythropus</name>
    <dbReference type="NCBI Taxonomy" id="1348616"/>
    <lineage>
        <taxon>Eukaryota</taxon>
        <taxon>Fungi</taxon>
        <taxon>Fungi incertae sedis</taxon>
        <taxon>Mucoromycota</taxon>
        <taxon>Glomeromycotina</taxon>
        <taxon>Glomeromycetes</taxon>
        <taxon>Diversisporales</taxon>
        <taxon>Gigasporaceae</taxon>
        <taxon>Dentiscutata</taxon>
    </lineage>
</organism>
<evidence type="ECO:0000313" key="1">
    <source>
        <dbReference type="EMBL" id="CAG8608170.1"/>
    </source>
</evidence>
<accession>A0A9N9CP89</accession>
<dbReference type="AlphaFoldDB" id="A0A9N9CP89"/>
<sequence length="104" mass="12113">HLEQQMVPQHFGLSELEGTQQSFPQVKFESQQRPPTRHTCDDLHLGSQIVGALLNKEDSELSFLFNFDVSATVIIKNARIKIKKSFFMMVIYDNFYDPYFTLIK</sequence>
<reference evidence="1" key="1">
    <citation type="submission" date="2021-06" db="EMBL/GenBank/DDBJ databases">
        <authorList>
            <person name="Kallberg Y."/>
            <person name="Tangrot J."/>
            <person name="Rosling A."/>
        </authorList>
    </citation>
    <scope>NUCLEOTIDE SEQUENCE</scope>
    <source>
        <strain evidence="1">MA453B</strain>
    </source>
</reference>
<dbReference type="EMBL" id="CAJVPY010004026">
    <property type="protein sequence ID" value="CAG8608170.1"/>
    <property type="molecule type" value="Genomic_DNA"/>
</dbReference>
<name>A0A9N9CP89_9GLOM</name>
<evidence type="ECO:0000313" key="2">
    <source>
        <dbReference type="Proteomes" id="UP000789405"/>
    </source>
</evidence>
<gene>
    <name evidence="1" type="ORF">DERYTH_LOCUS7994</name>
</gene>
<comment type="caution">
    <text evidence="1">The sequence shown here is derived from an EMBL/GenBank/DDBJ whole genome shotgun (WGS) entry which is preliminary data.</text>
</comment>
<proteinExistence type="predicted"/>
<keyword evidence="2" id="KW-1185">Reference proteome</keyword>